<dbReference type="VEuPathDB" id="FungiDB:JI435_400240"/>
<feature type="compositionally biased region" description="Polar residues" evidence="1">
    <location>
        <begin position="38"/>
        <end position="53"/>
    </location>
</feature>
<evidence type="ECO:0000256" key="1">
    <source>
        <dbReference type="SAM" id="MobiDB-lite"/>
    </source>
</evidence>
<accession>A0A7U2ENK4</accession>
<dbReference type="AlphaFoldDB" id="A0A7U2ENK4"/>
<proteinExistence type="predicted"/>
<evidence type="ECO:0000313" key="3">
    <source>
        <dbReference type="Proteomes" id="UP000663193"/>
    </source>
</evidence>
<gene>
    <name evidence="2" type="ORF">JI435_400240</name>
</gene>
<reference evidence="3" key="1">
    <citation type="journal article" date="2021" name="BMC Genomics">
        <title>Chromosome-level genome assembly and manually-curated proteome of model necrotroph Parastagonospora nodorum Sn15 reveals a genome-wide trove of candidate effector homologs, and redundancy of virulence-related functions within an accessory chromosome.</title>
        <authorList>
            <person name="Bertazzoni S."/>
            <person name="Jones D.A.B."/>
            <person name="Phan H.T."/>
            <person name="Tan K.-C."/>
            <person name="Hane J.K."/>
        </authorList>
    </citation>
    <scope>NUCLEOTIDE SEQUENCE [LARGE SCALE GENOMIC DNA]</scope>
    <source>
        <strain evidence="3">SN15 / ATCC MYA-4574 / FGSC 10173)</strain>
    </source>
</reference>
<evidence type="ECO:0000313" key="2">
    <source>
        <dbReference type="EMBL" id="QRC90141.1"/>
    </source>
</evidence>
<organism evidence="2 3">
    <name type="scientific">Phaeosphaeria nodorum (strain SN15 / ATCC MYA-4574 / FGSC 10173)</name>
    <name type="common">Glume blotch fungus</name>
    <name type="synonym">Parastagonospora nodorum</name>
    <dbReference type="NCBI Taxonomy" id="321614"/>
    <lineage>
        <taxon>Eukaryota</taxon>
        <taxon>Fungi</taxon>
        <taxon>Dikarya</taxon>
        <taxon>Ascomycota</taxon>
        <taxon>Pezizomycotina</taxon>
        <taxon>Dothideomycetes</taxon>
        <taxon>Pleosporomycetidae</taxon>
        <taxon>Pleosporales</taxon>
        <taxon>Pleosporineae</taxon>
        <taxon>Phaeosphaeriaceae</taxon>
        <taxon>Parastagonospora</taxon>
    </lineage>
</organism>
<keyword evidence="3" id="KW-1185">Reference proteome</keyword>
<sequence>MEDAHAGTFVYGDVHERPGDAGTTFPSSLAVRADHGNRSSIKAPNQLIFPSSR</sequence>
<name>A0A7U2ENK4_PHANO</name>
<protein>
    <submittedName>
        <fullName evidence="2">Uncharacterized protein</fullName>
    </submittedName>
</protein>
<dbReference type="EMBL" id="CP069023">
    <property type="protein sequence ID" value="QRC90141.1"/>
    <property type="molecule type" value="Genomic_DNA"/>
</dbReference>
<dbReference type="Proteomes" id="UP000663193">
    <property type="component" value="Chromosome 1"/>
</dbReference>
<feature type="region of interest" description="Disordered" evidence="1">
    <location>
        <begin position="1"/>
        <end position="53"/>
    </location>
</feature>